<dbReference type="GO" id="GO:0030971">
    <property type="term" value="F:receptor tyrosine kinase binding"/>
    <property type="evidence" value="ECO:0007669"/>
    <property type="project" value="TreeGrafter"/>
</dbReference>
<dbReference type="InterPro" id="IPR016130">
    <property type="entry name" value="Tyr_Pase_AS"/>
</dbReference>
<keyword evidence="6" id="KW-0378">Hydrolase</keyword>
<dbReference type="FunFam" id="3.30.505.10:FF:000012">
    <property type="entry name" value="Tyrosine-protein phosphatase non-receptor type"/>
    <property type="match status" value="1"/>
</dbReference>
<evidence type="ECO:0000256" key="3">
    <source>
        <dbReference type="ARBA" id="ARBA00022490"/>
    </source>
</evidence>
<dbReference type="Pfam" id="PF00017">
    <property type="entry name" value="SH2"/>
    <property type="match status" value="2"/>
</dbReference>
<dbReference type="GO" id="GO:0048666">
    <property type="term" value="P:neuron development"/>
    <property type="evidence" value="ECO:0007669"/>
    <property type="project" value="UniProtKB-ARBA"/>
</dbReference>
<dbReference type="PROSITE" id="PS00383">
    <property type="entry name" value="TYR_PHOSPHATASE_1"/>
    <property type="match status" value="1"/>
</dbReference>
<keyword evidence="4" id="KW-0597">Phosphoprotein</keyword>
<evidence type="ECO:0000256" key="10">
    <source>
        <dbReference type="SAM" id="MobiDB-lite"/>
    </source>
</evidence>
<dbReference type="InterPro" id="IPR003595">
    <property type="entry name" value="Tyr_Pase_cat"/>
</dbReference>
<dbReference type="InterPro" id="IPR000387">
    <property type="entry name" value="Tyr_Pase_dom"/>
</dbReference>
<keyword evidence="8" id="KW-0727">SH2 domain</keyword>
<dbReference type="PRINTS" id="PR00401">
    <property type="entry name" value="SH2DOMAIN"/>
</dbReference>
<evidence type="ECO:0000256" key="9">
    <source>
        <dbReference type="ARBA" id="ARBA00051722"/>
    </source>
</evidence>
<dbReference type="AlphaFoldDB" id="A0A7R8ZKS5"/>
<dbReference type="GO" id="GO:0050839">
    <property type="term" value="F:cell adhesion molecule binding"/>
    <property type="evidence" value="ECO:0007669"/>
    <property type="project" value="TreeGrafter"/>
</dbReference>
<dbReference type="CDD" id="cd10340">
    <property type="entry name" value="SH2_N-SH2_SHP_like"/>
    <property type="match status" value="1"/>
</dbReference>
<keyword evidence="5" id="KW-0677">Repeat</keyword>
<dbReference type="SMART" id="SM00194">
    <property type="entry name" value="PTPc"/>
    <property type="match status" value="1"/>
</dbReference>
<dbReference type="SUPFAM" id="SSF52799">
    <property type="entry name" value="(Phosphotyrosine protein) phosphatases II"/>
    <property type="match status" value="1"/>
</dbReference>
<proteinExistence type="predicted"/>
<dbReference type="CDD" id="cd09931">
    <property type="entry name" value="SH2_C-SH2_SHP_like"/>
    <property type="match status" value="1"/>
</dbReference>
<comment type="catalytic activity">
    <reaction evidence="9">
        <text>O-phospho-L-tyrosyl-[protein] + H2O = L-tyrosyl-[protein] + phosphate</text>
        <dbReference type="Rhea" id="RHEA:10684"/>
        <dbReference type="Rhea" id="RHEA-COMP:10136"/>
        <dbReference type="Rhea" id="RHEA-COMP:20101"/>
        <dbReference type="ChEBI" id="CHEBI:15377"/>
        <dbReference type="ChEBI" id="CHEBI:43474"/>
        <dbReference type="ChEBI" id="CHEBI:46858"/>
        <dbReference type="ChEBI" id="CHEBI:61978"/>
        <dbReference type="EC" id="3.1.3.48"/>
    </reaction>
</comment>
<dbReference type="OrthoDB" id="8815311at2759"/>
<evidence type="ECO:0000256" key="4">
    <source>
        <dbReference type="ARBA" id="ARBA00022553"/>
    </source>
</evidence>
<evidence type="ECO:0000256" key="6">
    <source>
        <dbReference type="ARBA" id="ARBA00022801"/>
    </source>
</evidence>
<reference evidence="11" key="1">
    <citation type="submission" date="2020-11" db="EMBL/GenBank/DDBJ databases">
        <authorList>
            <person name="Tran Van P."/>
        </authorList>
    </citation>
    <scope>NUCLEOTIDE SEQUENCE</scope>
</reference>
<dbReference type="GO" id="GO:0070374">
    <property type="term" value="P:positive regulation of ERK1 and ERK2 cascade"/>
    <property type="evidence" value="ECO:0007669"/>
    <property type="project" value="TreeGrafter"/>
</dbReference>
<accession>A0A7R8ZKS5</accession>
<feature type="non-terminal residue" evidence="11">
    <location>
        <position position="1"/>
    </location>
</feature>
<comment type="subcellular location">
    <subcellularLocation>
        <location evidence="1">Cytoplasm</location>
    </subcellularLocation>
</comment>
<dbReference type="PROSITE" id="PS50056">
    <property type="entry name" value="TYR_PHOSPHATASE_2"/>
    <property type="match status" value="1"/>
</dbReference>
<dbReference type="SMART" id="SM00252">
    <property type="entry name" value="SH2"/>
    <property type="match status" value="2"/>
</dbReference>
<dbReference type="GO" id="GO:0004726">
    <property type="term" value="F:non-membrane spanning protein tyrosine phosphatase activity"/>
    <property type="evidence" value="ECO:0007669"/>
    <property type="project" value="TreeGrafter"/>
</dbReference>
<dbReference type="PANTHER" id="PTHR46559:SF3">
    <property type="entry name" value="TYROSINE-PROTEIN PHOSPHATASE NON-RECEPTOR TYPE"/>
    <property type="match status" value="1"/>
</dbReference>
<evidence type="ECO:0000256" key="1">
    <source>
        <dbReference type="ARBA" id="ARBA00004496"/>
    </source>
</evidence>
<dbReference type="InterPro" id="IPR036860">
    <property type="entry name" value="SH2_dom_sf"/>
</dbReference>
<evidence type="ECO:0000256" key="7">
    <source>
        <dbReference type="ARBA" id="ARBA00022912"/>
    </source>
</evidence>
<feature type="region of interest" description="Disordered" evidence="10">
    <location>
        <begin position="617"/>
        <end position="740"/>
    </location>
</feature>
<name>A0A7R8ZKS5_9CRUS</name>
<keyword evidence="7" id="KW-0904">Protein phosphatase</keyword>
<dbReference type="Gene3D" id="3.90.190.10">
    <property type="entry name" value="Protein tyrosine phosphatase superfamily"/>
    <property type="match status" value="1"/>
</dbReference>
<gene>
    <name evidence="11" type="ORF">CTOB1V02_LOCUS6221</name>
</gene>
<evidence type="ECO:0000256" key="2">
    <source>
        <dbReference type="ARBA" id="ARBA00013064"/>
    </source>
</evidence>
<dbReference type="PROSITE" id="PS50055">
    <property type="entry name" value="TYR_PHOSPHATASE_PTP"/>
    <property type="match status" value="1"/>
</dbReference>
<dbReference type="Pfam" id="PF00102">
    <property type="entry name" value="Y_phosphatase"/>
    <property type="match status" value="1"/>
</dbReference>
<feature type="compositionally biased region" description="Pro residues" evidence="10">
    <location>
        <begin position="698"/>
        <end position="717"/>
    </location>
</feature>
<dbReference type="SMART" id="SM00404">
    <property type="entry name" value="PTPc_motif"/>
    <property type="match status" value="1"/>
</dbReference>
<evidence type="ECO:0000313" key="11">
    <source>
        <dbReference type="EMBL" id="CAD7228335.1"/>
    </source>
</evidence>
<dbReference type="EMBL" id="OB661490">
    <property type="protein sequence ID" value="CAD7228335.1"/>
    <property type="molecule type" value="Genomic_DNA"/>
</dbReference>
<dbReference type="EC" id="3.1.3.48" evidence="2"/>
<dbReference type="PANTHER" id="PTHR46559">
    <property type="entry name" value="TYROSINE-PROTEIN PHOSPHATASE NON-RECEPTOR TYPE 11"/>
    <property type="match status" value="1"/>
</dbReference>
<dbReference type="SUPFAM" id="SSF55550">
    <property type="entry name" value="SH2 domain"/>
    <property type="match status" value="2"/>
</dbReference>
<sequence>VVFFSPRCRLRTPSPSLPHFASTVALGLNRWDGIEKERGTCYLLRGGEASPSESEVSAGSFSNPSAPIRWFHPNISGQEAEELLLEHGADGSFIARRSKSNPGDFTLSVRRGNTVTHIKIQNTGDFYDLYGGEKFATLSELIDYYRDNRDQLREKDGSVIELKFPFGCAAPPTTDRWFHGSISGKEAERLIMEKGKNGSFLVRESQSNPGDYVLTVRSEEKISHVMIRCTDGEYDIGGGMKFSSLTELVEYYRDNPMVETSGTVLPLKHPFNATRITANTIEQRVRELQVGPMSDEEQEFKHLYTRNEGQKPENRCKNRYKNILPFDHTRVVLKPIANGKTKETTDYINANYITCDEEVLGKGAKRVYISAQGCLPNTIWDFWRMVWQENARVVVMTTKEVERSRVSGNRPYRRLNKQSQVQQKAVPINKCARYWAEDGASISGEGLKVKALTKTKHSDYLLREFSLQLTSTAEERRIFHYHFLAWPDHGVPADPGCVLNFLMDVNTCLDELPEEEKGGAVVVHCSAGIGRTGTFIVIDMLLDMIKRQGLETEIDIQRTVLMVRSMRSGMVQTVAQYRFVYLAVQHFIETTCQRLEAEQKSLKTGREYTNIRYASEAATGTMGSPTVPSPHPVISSRGPEENGVENGGRESGALSPTATPVCVGPRDSPSNWSLKRAAAQDSSTSPRPPDDIVELPPTERPPSTSPTPPARPSPRPIPSAYNIGPPPNFAPPPPPTKSPS</sequence>
<dbReference type="PROSITE" id="PS50001">
    <property type="entry name" value="SH2"/>
    <property type="match status" value="2"/>
</dbReference>
<dbReference type="GO" id="GO:0005737">
    <property type="term" value="C:cytoplasm"/>
    <property type="evidence" value="ECO:0007669"/>
    <property type="project" value="UniProtKB-SubCell"/>
</dbReference>
<keyword evidence="3" id="KW-0963">Cytoplasm</keyword>
<feature type="compositionally biased region" description="Pro residues" evidence="10">
    <location>
        <begin position="724"/>
        <end position="740"/>
    </location>
</feature>
<dbReference type="PRINTS" id="PR00700">
    <property type="entry name" value="PRTYPHPHTASE"/>
</dbReference>
<dbReference type="Gene3D" id="3.30.505.10">
    <property type="entry name" value="SH2 domain"/>
    <property type="match status" value="2"/>
</dbReference>
<organism evidence="11">
    <name type="scientific">Cyprideis torosa</name>
    <dbReference type="NCBI Taxonomy" id="163714"/>
    <lineage>
        <taxon>Eukaryota</taxon>
        <taxon>Metazoa</taxon>
        <taxon>Ecdysozoa</taxon>
        <taxon>Arthropoda</taxon>
        <taxon>Crustacea</taxon>
        <taxon>Oligostraca</taxon>
        <taxon>Ostracoda</taxon>
        <taxon>Podocopa</taxon>
        <taxon>Podocopida</taxon>
        <taxon>Cytherocopina</taxon>
        <taxon>Cytheroidea</taxon>
        <taxon>Cytherideidae</taxon>
        <taxon>Cyprideis</taxon>
    </lineage>
</organism>
<dbReference type="InterPro" id="IPR029021">
    <property type="entry name" value="Prot-tyrosine_phosphatase-like"/>
</dbReference>
<protein>
    <recommendedName>
        <fullName evidence="2">protein-tyrosine-phosphatase</fullName>
        <ecNumber evidence="2">3.1.3.48</ecNumber>
    </recommendedName>
</protein>
<evidence type="ECO:0000256" key="8">
    <source>
        <dbReference type="ARBA" id="ARBA00022999"/>
    </source>
</evidence>
<dbReference type="InterPro" id="IPR000242">
    <property type="entry name" value="PTP_cat"/>
</dbReference>
<dbReference type="InterPro" id="IPR000980">
    <property type="entry name" value="SH2"/>
</dbReference>
<evidence type="ECO:0000256" key="5">
    <source>
        <dbReference type="ARBA" id="ARBA00022737"/>
    </source>
</evidence>
<dbReference type="FunFam" id="3.30.505.10:FF:000018">
    <property type="entry name" value="Tyrosine-protein phosphatase non-receptor type"/>
    <property type="match status" value="1"/>
</dbReference>